<evidence type="ECO:0000256" key="2">
    <source>
        <dbReference type="ARBA" id="ARBA00008479"/>
    </source>
</evidence>
<evidence type="ECO:0000256" key="5">
    <source>
        <dbReference type="SAM" id="MobiDB-lite"/>
    </source>
</evidence>
<proteinExistence type="inferred from homology"/>
<reference evidence="6 7" key="1">
    <citation type="journal article" date="2024" name="Nat. Commun.">
        <title>Phylogenomics reveals the evolutionary origins of lichenization in chlorophyte algae.</title>
        <authorList>
            <person name="Puginier C."/>
            <person name="Libourel C."/>
            <person name="Otte J."/>
            <person name="Skaloud P."/>
            <person name="Haon M."/>
            <person name="Grisel S."/>
            <person name="Petersen M."/>
            <person name="Berrin J.G."/>
            <person name="Delaux P.M."/>
            <person name="Dal Grande F."/>
            <person name="Keller J."/>
        </authorList>
    </citation>
    <scope>NUCLEOTIDE SEQUENCE [LARGE SCALE GENOMIC DNA]</scope>
    <source>
        <strain evidence="6 7">SAG 216-7</strain>
    </source>
</reference>
<evidence type="ECO:0000256" key="1">
    <source>
        <dbReference type="ARBA" id="ARBA00004604"/>
    </source>
</evidence>
<sequence>MGRSLRRAKKTRPKLTVKGKKKPHTKAKVPLEIAAHRPGMAAKLGVEPQWDQEKPLTSNYATNKVILDPNGGFGRNAKPDPIQDNEEIASDAESDDDLRALEGKCRRSGPAPLQKLTTNQRQIMERLKAAHGDDLQAMARDKKLNPMLMTAGKLRKLMAAYDTVGDKGRCGFRVPNKRLW</sequence>
<evidence type="ECO:0000256" key="4">
    <source>
        <dbReference type="ARBA" id="ARBA00023242"/>
    </source>
</evidence>
<name>A0ABR2YPA6_9CHLO</name>
<protein>
    <recommendedName>
        <fullName evidence="3">Nucleolar protein 16</fullName>
    </recommendedName>
</protein>
<keyword evidence="4" id="KW-0539">Nucleus</keyword>
<evidence type="ECO:0000313" key="6">
    <source>
        <dbReference type="EMBL" id="KAK9908445.1"/>
    </source>
</evidence>
<accession>A0ABR2YPA6</accession>
<organism evidence="6 7">
    <name type="scientific">Coccomyxa subellipsoidea</name>
    <dbReference type="NCBI Taxonomy" id="248742"/>
    <lineage>
        <taxon>Eukaryota</taxon>
        <taxon>Viridiplantae</taxon>
        <taxon>Chlorophyta</taxon>
        <taxon>core chlorophytes</taxon>
        <taxon>Trebouxiophyceae</taxon>
        <taxon>Trebouxiophyceae incertae sedis</taxon>
        <taxon>Coccomyxaceae</taxon>
        <taxon>Coccomyxa</taxon>
    </lineage>
</organism>
<dbReference type="Pfam" id="PF09420">
    <property type="entry name" value="Nop16"/>
    <property type="match status" value="1"/>
</dbReference>
<keyword evidence="7" id="KW-1185">Reference proteome</keyword>
<dbReference type="InterPro" id="IPR019002">
    <property type="entry name" value="Ribosome_biogenesis_Nop16"/>
</dbReference>
<evidence type="ECO:0000256" key="3">
    <source>
        <dbReference type="ARBA" id="ARBA00015522"/>
    </source>
</evidence>
<feature type="region of interest" description="Disordered" evidence="5">
    <location>
        <begin position="62"/>
        <end position="95"/>
    </location>
</feature>
<dbReference type="PANTHER" id="PTHR13243">
    <property type="entry name" value="HSPC111 PROTEIN-RELATED"/>
    <property type="match status" value="1"/>
</dbReference>
<comment type="similarity">
    <text evidence="2">Belongs to the NOP16 family.</text>
</comment>
<comment type="subcellular location">
    <subcellularLocation>
        <location evidence="1">Nucleus</location>
        <location evidence="1">Nucleolus</location>
    </subcellularLocation>
</comment>
<evidence type="ECO:0000313" key="7">
    <source>
        <dbReference type="Proteomes" id="UP001491310"/>
    </source>
</evidence>
<comment type="caution">
    <text evidence="6">The sequence shown here is derived from an EMBL/GenBank/DDBJ whole genome shotgun (WGS) entry which is preliminary data.</text>
</comment>
<feature type="compositionally biased region" description="Basic residues" evidence="5">
    <location>
        <begin position="1"/>
        <end position="27"/>
    </location>
</feature>
<gene>
    <name evidence="6" type="ORF">WJX75_008019</name>
</gene>
<dbReference type="PANTHER" id="PTHR13243:SF1">
    <property type="entry name" value="NUCLEOLAR PROTEIN 16"/>
    <property type="match status" value="1"/>
</dbReference>
<dbReference type="EMBL" id="JALJOT010000008">
    <property type="protein sequence ID" value="KAK9908445.1"/>
    <property type="molecule type" value="Genomic_DNA"/>
</dbReference>
<dbReference type="Proteomes" id="UP001491310">
    <property type="component" value="Unassembled WGS sequence"/>
</dbReference>
<feature type="region of interest" description="Disordered" evidence="5">
    <location>
        <begin position="1"/>
        <end position="28"/>
    </location>
</feature>
<feature type="compositionally biased region" description="Acidic residues" evidence="5">
    <location>
        <begin position="83"/>
        <end position="95"/>
    </location>
</feature>